<dbReference type="InterPro" id="IPR011109">
    <property type="entry name" value="DNA_bind_recombinase_dom"/>
</dbReference>
<dbReference type="PANTHER" id="PTHR30461:SF2">
    <property type="entry name" value="SERINE RECOMBINASE PINE-RELATED"/>
    <property type="match status" value="1"/>
</dbReference>
<evidence type="ECO:0000256" key="3">
    <source>
        <dbReference type="SAM" id="Coils"/>
    </source>
</evidence>
<dbReference type="CDD" id="cd00338">
    <property type="entry name" value="Ser_Recombinase"/>
    <property type="match status" value="1"/>
</dbReference>
<dbReference type="Gene3D" id="3.40.50.1390">
    <property type="entry name" value="Resolvase, N-terminal catalytic domain"/>
    <property type="match status" value="1"/>
</dbReference>
<keyword evidence="2" id="KW-0233">DNA recombination</keyword>
<feature type="coiled-coil region" evidence="3">
    <location>
        <begin position="464"/>
        <end position="522"/>
    </location>
</feature>
<keyword evidence="1" id="KW-0238">DNA-binding</keyword>
<comment type="caution">
    <text evidence="5">The sequence shown here is derived from an EMBL/GenBank/DDBJ whole genome shotgun (WGS) entry which is preliminary data.</text>
</comment>
<dbReference type="EMBL" id="MZGT01000007">
    <property type="protein sequence ID" value="OPJ65501.1"/>
    <property type="molecule type" value="Genomic_DNA"/>
</dbReference>
<name>A0A1V4IZK7_9CLOT</name>
<dbReference type="STRING" id="225345.CLCHR_06930"/>
<protein>
    <submittedName>
        <fullName evidence="5">Recombinase</fullName>
    </submittedName>
</protein>
<evidence type="ECO:0000256" key="2">
    <source>
        <dbReference type="ARBA" id="ARBA00023172"/>
    </source>
</evidence>
<evidence type="ECO:0000313" key="6">
    <source>
        <dbReference type="Proteomes" id="UP000191056"/>
    </source>
</evidence>
<evidence type="ECO:0000256" key="1">
    <source>
        <dbReference type="ARBA" id="ARBA00023125"/>
    </source>
</evidence>
<dbReference type="SMART" id="SM00857">
    <property type="entry name" value="Resolvase"/>
    <property type="match status" value="1"/>
</dbReference>
<gene>
    <name evidence="5" type="ORF">CLCHR_06930</name>
</gene>
<dbReference type="AlphaFoldDB" id="A0A1V4IZK7"/>
<sequence length="650" mass="74732">MSKKKKTVACYCRVSTKSGPQASSLNNQESFFKDFIGKNANDYKLHKIYADHGISGTLLHRENFEKMLIDAGLDIKEYDYTVKKLTTVSDKAETKEIKVNYKEYTFLVSDREPKFNEILVRNTSRFSRNVLIADVLRKLREKEVYVRFLDIDKTTENKADISIIQLFQNFDELFSRDLSRKVKAGNERSIANKTVRSTPRLYGYKYIKRKSLQENNKLEARPIEDNVVRSIYRLYAGCMSIYDDELPVCDYKCATCTVERTAGVGERVISKYLKEHNIYTRNKKEFGITTLGNMLKNEKYYGYLNTGKFDAGELFSANKSVKVRDNYLLEPDTNIEAIISKELFDLCQEKRSSRYDTIKAKGLPSTSSPFGGLLVCSVCGSKYLHNSDRGRGFYQCGLKKRKGLSACNSVNVSDAIITEYMYRLMAGALSADLYQDRQAVFKAVCKSIANKIDYIERRRDPEKVEQLQADRENADSELRAYYKQLIKEEEKGEDSTTLQRLIDDTKEVLSGIQKQLDRYTKKPIAYLDECKILREYAYELLNTPDISLEGLTKRTYTVSEVLNIINCIDVYGPTNYSGGAVSELLLKPRLKMPEMVKNILHIKEDIFSKGAEEEKTMENLENVHIIPPAKLKENIDELSAKLEVLETQYF</sequence>
<dbReference type="InterPro" id="IPR038109">
    <property type="entry name" value="DNA_bind_recomb_sf"/>
</dbReference>
<dbReference type="GO" id="GO:0000150">
    <property type="term" value="F:DNA strand exchange activity"/>
    <property type="evidence" value="ECO:0007669"/>
    <property type="project" value="InterPro"/>
</dbReference>
<dbReference type="InterPro" id="IPR050639">
    <property type="entry name" value="SSR_resolvase"/>
</dbReference>
<dbReference type="InterPro" id="IPR006119">
    <property type="entry name" value="Resolv_N"/>
</dbReference>
<dbReference type="InterPro" id="IPR036162">
    <property type="entry name" value="Resolvase-like_N_sf"/>
</dbReference>
<accession>A0A1V4IZK7</accession>
<dbReference type="Pfam" id="PF13408">
    <property type="entry name" value="Zn_ribbon_recom"/>
    <property type="match status" value="1"/>
</dbReference>
<reference evidence="5 6" key="1">
    <citation type="submission" date="2017-03" db="EMBL/GenBank/DDBJ databases">
        <title>Genome sequence of Clostridium chromiireducens DSM 23318.</title>
        <authorList>
            <person name="Poehlein A."/>
            <person name="Daniel R."/>
        </authorList>
    </citation>
    <scope>NUCLEOTIDE SEQUENCE [LARGE SCALE GENOMIC DNA]</scope>
    <source>
        <strain evidence="5 6">DSM 23318</strain>
    </source>
</reference>
<keyword evidence="3" id="KW-0175">Coiled coil</keyword>
<dbReference type="SUPFAM" id="SSF53041">
    <property type="entry name" value="Resolvase-like"/>
    <property type="match status" value="2"/>
</dbReference>
<organism evidence="5 6">
    <name type="scientific">Clostridium chromiireducens</name>
    <dbReference type="NCBI Taxonomy" id="225345"/>
    <lineage>
        <taxon>Bacteria</taxon>
        <taxon>Bacillati</taxon>
        <taxon>Bacillota</taxon>
        <taxon>Clostridia</taxon>
        <taxon>Eubacteriales</taxon>
        <taxon>Clostridiaceae</taxon>
        <taxon>Clostridium</taxon>
    </lineage>
</organism>
<dbReference type="RefSeq" id="WP_169896755.1">
    <property type="nucleotide sequence ID" value="NZ_MZGT01000007.1"/>
</dbReference>
<dbReference type="Gene3D" id="3.90.1750.20">
    <property type="entry name" value="Putative Large Serine Recombinase, Chain B, Domain 2"/>
    <property type="match status" value="1"/>
</dbReference>
<dbReference type="Proteomes" id="UP000191056">
    <property type="component" value="Unassembled WGS sequence"/>
</dbReference>
<dbReference type="Pfam" id="PF00239">
    <property type="entry name" value="Resolvase"/>
    <property type="match status" value="2"/>
</dbReference>
<dbReference type="PANTHER" id="PTHR30461">
    <property type="entry name" value="DNA-INVERTASE FROM LAMBDOID PROPHAGE"/>
    <property type="match status" value="1"/>
</dbReference>
<feature type="domain" description="Resolvase/invertase-type recombinase catalytic" evidence="4">
    <location>
        <begin position="8"/>
        <end position="195"/>
    </location>
</feature>
<dbReference type="GO" id="GO:0003677">
    <property type="term" value="F:DNA binding"/>
    <property type="evidence" value="ECO:0007669"/>
    <property type="project" value="UniProtKB-KW"/>
</dbReference>
<dbReference type="Pfam" id="PF07508">
    <property type="entry name" value="Recombinase"/>
    <property type="match status" value="1"/>
</dbReference>
<keyword evidence="6" id="KW-1185">Reference proteome</keyword>
<proteinExistence type="predicted"/>
<dbReference type="InterPro" id="IPR025827">
    <property type="entry name" value="Zn_ribbon_recom_dom"/>
</dbReference>
<evidence type="ECO:0000313" key="5">
    <source>
        <dbReference type="EMBL" id="OPJ65501.1"/>
    </source>
</evidence>
<evidence type="ECO:0000259" key="4">
    <source>
        <dbReference type="SMART" id="SM00857"/>
    </source>
</evidence>